<feature type="transmembrane region" description="Helical" evidence="8">
    <location>
        <begin position="56"/>
        <end position="77"/>
    </location>
</feature>
<evidence type="ECO:0000256" key="6">
    <source>
        <dbReference type="ARBA" id="ARBA00023170"/>
    </source>
</evidence>
<organism evidence="10 11">
    <name type="scientific">Petromyzon marinus</name>
    <name type="common">Sea lamprey</name>
    <dbReference type="NCBI Taxonomy" id="7757"/>
    <lineage>
        <taxon>Eukaryota</taxon>
        <taxon>Metazoa</taxon>
        <taxon>Chordata</taxon>
        <taxon>Craniata</taxon>
        <taxon>Vertebrata</taxon>
        <taxon>Cyclostomata</taxon>
        <taxon>Hyperoartia</taxon>
        <taxon>Petromyzontiformes</taxon>
        <taxon>Petromyzontidae</taxon>
        <taxon>Petromyzon</taxon>
    </lineage>
</organism>
<dbReference type="Pfam" id="PF00001">
    <property type="entry name" value="7tm_1"/>
    <property type="match status" value="1"/>
</dbReference>
<keyword evidence="5 8" id="KW-0472">Membrane</keyword>
<evidence type="ECO:0000256" key="8">
    <source>
        <dbReference type="SAM" id="Phobius"/>
    </source>
</evidence>
<dbReference type="GO" id="GO:0019957">
    <property type="term" value="F:C-C chemokine binding"/>
    <property type="evidence" value="ECO:0007669"/>
    <property type="project" value="TreeGrafter"/>
</dbReference>
<sequence length="310" mass="34054">MSTTSNISWVTSLDPNRTAWANHSERDNASEVLKPCLNADNYFAGTWDIFTSATPVLILTAFALGLVLNLAVLLVYALHCGVQTVADVYVTNLTVAELLLVVNLPFWAVSVKRGLSWPFGDFMCRATNAVLYVNKYASVFFLAAVSLDQHQVICKTMQSYAKRRVSRVRLRCVVLVTSDGFQEIHHTPRIPDTHMGCTKHHGFHQLTKDAPNNTDLINSRDAPHTMLCQLSALCVIILILIPAVPAIPLLSLALYAPSRLLCSQSQVSLSASPSSLCSITIPFVLAFGPLTLELPQNFNQPRCLFPSSIT</sequence>
<evidence type="ECO:0000256" key="5">
    <source>
        <dbReference type="ARBA" id="ARBA00023136"/>
    </source>
</evidence>
<evidence type="ECO:0000256" key="2">
    <source>
        <dbReference type="ARBA" id="ARBA00022692"/>
    </source>
</evidence>
<evidence type="ECO:0000256" key="3">
    <source>
        <dbReference type="ARBA" id="ARBA00022989"/>
    </source>
</evidence>
<keyword evidence="7" id="KW-0807">Transducer</keyword>
<gene>
    <name evidence="11" type="primary">LOC116946096</name>
</gene>
<evidence type="ECO:0000256" key="1">
    <source>
        <dbReference type="ARBA" id="ARBA00004370"/>
    </source>
</evidence>
<dbReference type="SUPFAM" id="SSF81321">
    <property type="entry name" value="Family A G protein-coupled receptor-like"/>
    <property type="match status" value="1"/>
</dbReference>
<feature type="transmembrane region" description="Helical" evidence="8">
    <location>
        <begin position="89"/>
        <end position="109"/>
    </location>
</feature>
<dbReference type="GO" id="GO:0019722">
    <property type="term" value="P:calcium-mediated signaling"/>
    <property type="evidence" value="ECO:0007669"/>
    <property type="project" value="TreeGrafter"/>
</dbReference>
<feature type="domain" description="G-protein coupled receptors family 1 profile" evidence="9">
    <location>
        <begin position="68"/>
        <end position="158"/>
    </location>
</feature>
<evidence type="ECO:0000256" key="4">
    <source>
        <dbReference type="ARBA" id="ARBA00023040"/>
    </source>
</evidence>
<dbReference type="AlphaFoldDB" id="A0AAJ7X0J7"/>
<dbReference type="InterPro" id="IPR000276">
    <property type="entry name" value="GPCR_Rhodpsn"/>
</dbReference>
<dbReference type="Proteomes" id="UP001318040">
    <property type="component" value="Chromosome 26"/>
</dbReference>
<evidence type="ECO:0000313" key="10">
    <source>
        <dbReference type="Proteomes" id="UP001318040"/>
    </source>
</evidence>
<feature type="transmembrane region" description="Helical" evidence="8">
    <location>
        <begin position="230"/>
        <end position="253"/>
    </location>
</feature>
<keyword evidence="4" id="KW-0297">G-protein coupled receptor</keyword>
<dbReference type="GO" id="GO:0060326">
    <property type="term" value="P:cell chemotaxis"/>
    <property type="evidence" value="ECO:0007669"/>
    <property type="project" value="TreeGrafter"/>
</dbReference>
<dbReference type="PANTHER" id="PTHR10489:SF957">
    <property type="entry name" value="B2 BRADYKININ RECEPTOR"/>
    <property type="match status" value="1"/>
</dbReference>
<dbReference type="Gene3D" id="1.20.1070.10">
    <property type="entry name" value="Rhodopsin 7-helix transmembrane proteins"/>
    <property type="match status" value="1"/>
</dbReference>
<dbReference type="PRINTS" id="PR00237">
    <property type="entry name" value="GPCRRHODOPSN"/>
</dbReference>
<reference evidence="11" key="1">
    <citation type="submission" date="2025-08" db="UniProtKB">
        <authorList>
            <consortium name="RefSeq"/>
        </authorList>
    </citation>
    <scope>IDENTIFICATION</scope>
    <source>
        <tissue evidence="11">Sperm</tissue>
    </source>
</reference>
<name>A0AAJ7X0J7_PETMA</name>
<dbReference type="PANTHER" id="PTHR10489">
    <property type="entry name" value="CELL ADHESION MOLECULE"/>
    <property type="match status" value="1"/>
</dbReference>
<evidence type="ECO:0000313" key="11">
    <source>
        <dbReference type="RefSeq" id="XP_032816845.1"/>
    </source>
</evidence>
<dbReference type="RefSeq" id="XP_032816845.1">
    <property type="nucleotide sequence ID" value="XM_032960954.1"/>
</dbReference>
<dbReference type="KEGG" id="pmrn:116946096"/>
<dbReference type="PROSITE" id="PS50262">
    <property type="entry name" value="G_PROTEIN_RECEP_F1_2"/>
    <property type="match status" value="1"/>
</dbReference>
<keyword evidence="2 8" id="KW-0812">Transmembrane</keyword>
<dbReference type="GO" id="GO:0016493">
    <property type="term" value="F:C-C chemokine receptor activity"/>
    <property type="evidence" value="ECO:0007669"/>
    <property type="project" value="TreeGrafter"/>
</dbReference>
<feature type="transmembrane region" description="Helical" evidence="8">
    <location>
        <begin position="129"/>
        <end position="147"/>
    </location>
</feature>
<comment type="subcellular location">
    <subcellularLocation>
        <location evidence="1">Membrane</location>
    </subcellularLocation>
</comment>
<dbReference type="InterPro" id="IPR050119">
    <property type="entry name" value="CCR1-9-like"/>
</dbReference>
<dbReference type="GO" id="GO:0007204">
    <property type="term" value="P:positive regulation of cytosolic calcium ion concentration"/>
    <property type="evidence" value="ECO:0007669"/>
    <property type="project" value="TreeGrafter"/>
</dbReference>
<keyword evidence="10" id="KW-1185">Reference proteome</keyword>
<dbReference type="GO" id="GO:0009897">
    <property type="term" value="C:external side of plasma membrane"/>
    <property type="evidence" value="ECO:0007669"/>
    <property type="project" value="TreeGrafter"/>
</dbReference>
<evidence type="ECO:0000256" key="7">
    <source>
        <dbReference type="ARBA" id="ARBA00023224"/>
    </source>
</evidence>
<keyword evidence="6" id="KW-0675">Receptor</keyword>
<evidence type="ECO:0000259" key="9">
    <source>
        <dbReference type="PROSITE" id="PS50262"/>
    </source>
</evidence>
<dbReference type="GO" id="GO:0006955">
    <property type="term" value="P:immune response"/>
    <property type="evidence" value="ECO:0007669"/>
    <property type="project" value="TreeGrafter"/>
</dbReference>
<proteinExistence type="predicted"/>
<protein>
    <submittedName>
        <fullName evidence="11">B1 bradykinin receptor-like</fullName>
    </submittedName>
</protein>
<keyword evidence="3 8" id="KW-1133">Transmembrane helix</keyword>
<dbReference type="InterPro" id="IPR017452">
    <property type="entry name" value="GPCR_Rhodpsn_7TM"/>
</dbReference>
<accession>A0AAJ7X0J7</accession>